<dbReference type="Proteomes" id="UP001374584">
    <property type="component" value="Unassembled WGS sequence"/>
</dbReference>
<keyword evidence="1" id="KW-1133">Transmembrane helix</keyword>
<dbReference type="AlphaFoldDB" id="A0AAN9QD27"/>
<proteinExistence type="predicted"/>
<dbReference type="Gene3D" id="3.40.640.10">
    <property type="entry name" value="Type I PLP-dependent aspartate aminotransferase-like (Major domain)"/>
    <property type="match status" value="1"/>
</dbReference>
<keyword evidence="1" id="KW-0472">Membrane</keyword>
<feature type="transmembrane region" description="Helical" evidence="1">
    <location>
        <begin position="295"/>
        <end position="311"/>
    </location>
</feature>
<evidence type="ECO:0000313" key="3">
    <source>
        <dbReference type="Proteomes" id="UP001374584"/>
    </source>
</evidence>
<dbReference type="InterPro" id="IPR015421">
    <property type="entry name" value="PyrdxlP-dep_Trfase_major"/>
</dbReference>
<feature type="transmembrane region" description="Helical" evidence="1">
    <location>
        <begin position="95"/>
        <end position="123"/>
    </location>
</feature>
<name>A0AAN9QD27_PHACN</name>
<dbReference type="EMBL" id="JAYMYR010000011">
    <property type="protein sequence ID" value="KAK7333290.1"/>
    <property type="molecule type" value="Genomic_DNA"/>
</dbReference>
<reference evidence="2 3" key="1">
    <citation type="submission" date="2024-01" db="EMBL/GenBank/DDBJ databases">
        <title>The genomes of 5 underutilized Papilionoideae crops provide insights into root nodulation and disease resistanc.</title>
        <authorList>
            <person name="Jiang F."/>
        </authorList>
    </citation>
    <scope>NUCLEOTIDE SEQUENCE [LARGE SCALE GENOMIC DNA]</scope>
    <source>
        <strain evidence="2">JINMINGXINNONG_FW02</strain>
        <tissue evidence="2">Leaves</tissue>
    </source>
</reference>
<sequence>MNAKKNAPDSSFFLLHASAHNPSGVDLSEEQWRESSSQIKNGSNKSCLNRAHDSANSVLNLSYVVFAQQCYTLKASLFSSPTWFWRNTIYAKTSFGIFIMAFGTTLLYAKALLFFMVTGYFTIHQEAEKLWKDDLSLNYVRLLDGIYRVKLANFHPEALNEDSRDMQSLTAGSSRVWERDGAAGSCMCQTCAFYNYAAVVETGSKAGVMKKHKAYAVLMGLELASIEIKYGISSTANPFQQLSPTTFIFLVAIFCHALASIADSSFPATIITFHVSGVVGCETLLWLFLAEFLRYYIINAILLLLAFFFFFDHLTHFSSHAPSDDVQLSNMESQETQM</sequence>
<comment type="caution">
    <text evidence="2">The sequence shown here is derived from an EMBL/GenBank/DDBJ whole genome shotgun (WGS) entry which is preliminary data.</text>
</comment>
<gene>
    <name evidence="2" type="ORF">VNO80_30055</name>
</gene>
<accession>A0AAN9QD27</accession>
<organism evidence="2 3">
    <name type="scientific">Phaseolus coccineus</name>
    <name type="common">Scarlet runner bean</name>
    <name type="synonym">Phaseolus multiflorus</name>
    <dbReference type="NCBI Taxonomy" id="3886"/>
    <lineage>
        <taxon>Eukaryota</taxon>
        <taxon>Viridiplantae</taxon>
        <taxon>Streptophyta</taxon>
        <taxon>Embryophyta</taxon>
        <taxon>Tracheophyta</taxon>
        <taxon>Spermatophyta</taxon>
        <taxon>Magnoliopsida</taxon>
        <taxon>eudicotyledons</taxon>
        <taxon>Gunneridae</taxon>
        <taxon>Pentapetalae</taxon>
        <taxon>rosids</taxon>
        <taxon>fabids</taxon>
        <taxon>Fabales</taxon>
        <taxon>Fabaceae</taxon>
        <taxon>Papilionoideae</taxon>
        <taxon>50 kb inversion clade</taxon>
        <taxon>NPAAA clade</taxon>
        <taxon>indigoferoid/millettioid clade</taxon>
        <taxon>Phaseoleae</taxon>
        <taxon>Phaseolus</taxon>
    </lineage>
</organism>
<keyword evidence="3" id="KW-1185">Reference proteome</keyword>
<evidence type="ECO:0000256" key="1">
    <source>
        <dbReference type="SAM" id="Phobius"/>
    </source>
</evidence>
<protein>
    <submittedName>
        <fullName evidence="2">Uncharacterized protein</fullName>
    </submittedName>
</protein>
<feature type="transmembrane region" description="Helical" evidence="1">
    <location>
        <begin position="269"/>
        <end position="289"/>
    </location>
</feature>
<evidence type="ECO:0000313" key="2">
    <source>
        <dbReference type="EMBL" id="KAK7333290.1"/>
    </source>
</evidence>
<keyword evidence="1" id="KW-0812">Transmembrane</keyword>